<accession>A0ABU7M0V5</accession>
<comment type="caution">
    <text evidence="2">The sequence shown here is derived from an EMBL/GenBank/DDBJ whole genome shotgun (WGS) entry which is preliminary data.</text>
</comment>
<evidence type="ECO:0008006" key="4">
    <source>
        <dbReference type="Google" id="ProtNLM"/>
    </source>
</evidence>
<proteinExistence type="predicted"/>
<name>A0ABU7M0V5_9PROT</name>
<keyword evidence="1" id="KW-0732">Signal</keyword>
<gene>
    <name evidence="2" type="ORF">V0U35_09400</name>
</gene>
<evidence type="ECO:0000313" key="3">
    <source>
        <dbReference type="Proteomes" id="UP001310692"/>
    </source>
</evidence>
<dbReference type="RefSeq" id="WP_330196449.1">
    <property type="nucleotide sequence ID" value="NZ_JAZDRO010000003.1"/>
</dbReference>
<feature type="signal peptide" evidence="1">
    <location>
        <begin position="1"/>
        <end position="24"/>
    </location>
</feature>
<dbReference type="EMBL" id="JAZDRO010000003">
    <property type="protein sequence ID" value="MEE2566895.1"/>
    <property type="molecule type" value="Genomic_DNA"/>
</dbReference>
<keyword evidence="3" id="KW-1185">Reference proteome</keyword>
<sequence length="195" mass="21800">MLALASRTLISALLLISLMAAARAQDATPDRTFGPIEIHFAHMLTGSGQWRTPNEDFDPEDPNGMSFYGADYRLSDDRSHVIAEITGVTPDGRRAVFWTIYFFHNPVTGEVVSSQVGWNGALLTGHESVLTEPLAFGDSHVSDQIAHNPDGSMHILRHEIIPVDRRTHTTQTYRRGENGSWEPQNFRTWTLQVTD</sequence>
<reference evidence="2 3" key="1">
    <citation type="submission" date="2024-01" db="EMBL/GenBank/DDBJ databases">
        <title>Hyphobacterium bacterium isolated from marine sediment.</title>
        <authorList>
            <person name="Zhao S."/>
        </authorList>
    </citation>
    <scope>NUCLEOTIDE SEQUENCE [LARGE SCALE GENOMIC DNA]</scope>
    <source>
        <strain evidence="2 3">Y60-23</strain>
    </source>
</reference>
<protein>
    <recommendedName>
        <fullName evidence="4">DUF1579 domain-containing protein</fullName>
    </recommendedName>
</protein>
<dbReference type="Proteomes" id="UP001310692">
    <property type="component" value="Unassembled WGS sequence"/>
</dbReference>
<organism evidence="2 3">
    <name type="scientific">Hyphobacterium marinum</name>
    <dbReference type="NCBI Taxonomy" id="3116574"/>
    <lineage>
        <taxon>Bacteria</taxon>
        <taxon>Pseudomonadati</taxon>
        <taxon>Pseudomonadota</taxon>
        <taxon>Alphaproteobacteria</taxon>
        <taxon>Maricaulales</taxon>
        <taxon>Maricaulaceae</taxon>
        <taxon>Hyphobacterium</taxon>
    </lineage>
</organism>
<evidence type="ECO:0000313" key="2">
    <source>
        <dbReference type="EMBL" id="MEE2566895.1"/>
    </source>
</evidence>
<feature type="chain" id="PRO_5045922726" description="DUF1579 domain-containing protein" evidence="1">
    <location>
        <begin position="25"/>
        <end position="195"/>
    </location>
</feature>
<evidence type="ECO:0000256" key="1">
    <source>
        <dbReference type="SAM" id="SignalP"/>
    </source>
</evidence>